<evidence type="ECO:0000256" key="1">
    <source>
        <dbReference type="ARBA" id="ARBA00008056"/>
    </source>
</evidence>
<dbReference type="PROSITE" id="PS51144">
    <property type="entry name" value="ALPHA_CA_2"/>
    <property type="match status" value="1"/>
</dbReference>
<evidence type="ECO:0000259" key="7">
    <source>
        <dbReference type="PROSITE" id="PS51471"/>
    </source>
</evidence>
<dbReference type="Pfam" id="PF03171">
    <property type="entry name" value="2OG-FeII_Oxy"/>
    <property type="match status" value="1"/>
</dbReference>
<accession>T5AG57</accession>
<evidence type="ECO:0000256" key="5">
    <source>
        <dbReference type="RuleBase" id="RU003682"/>
    </source>
</evidence>
<gene>
    <name evidence="8" type="ORF">OCS_03491</name>
</gene>
<dbReference type="Pfam" id="PF14226">
    <property type="entry name" value="DIOX_N"/>
    <property type="match status" value="1"/>
</dbReference>
<dbReference type="GO" id="GO:0044283">
    <property type="term" value="P:small molecule biosynthetic process"/>
    <property type="evidence" value="ECO:0007669"/>
    <property type="project" value="UniProtKB-ARBA"/>
</dbReference>
<dbReference type="eggNOG" id="KOG0143">
    <property type="taxonomic scope" value="Eukaryota"/>
</dbReference>
<dbReference type="PANTHER" id="PTHR10209:SF881">
    <property type="entry name" value="FI07970P-RELATED"/>
    <property type="match status" value="1"/>
</dbReference>
<evidence type="ECO:0000256" key="4">
    <source>
        <dbReference type="ARBA" id="ARBA00023004"/>
    </source>
</evidence>
<dbReference type="InterPro" id="IPR036398">
    <property type="entry name" value="CA_dom_sf"/>
</dbReference>
<comment type="similarity">
    <text evidence="1 5">Belongs to the iron/ascorbate-dependent oxidoreductase family.</text>
</comment>
<dbReference type="AlphaFoldDB" id="T5AG57"/>
<keyword evidence="4 5" id="KW-0408">Iron</keyword>
<reference evidence="8 9" key="1">
    <citation type="journal article" date="2013" name="Chin. Sci. Bull.">
        <title>Genome survey uncovers the secrets of sex and lifestyle in caterpillar fungus.</title>
        <authorList>
            <person name="Hu X."/>
            <person name="Zhang Y."/>
            <person name="Xiao G."/>
            <person name="Zheng P."/>
            <person name="Xia Y."/>
            <person name="Zhang X."/>
            <person name="St Leger R.J."/>
            <person name="Liu X."/>
            <person name="Wang C."/>
        </authorList>
    </citation>
    <scope>NUCLEOTIDE SEQUENCE [LARGE SCALE GENOMIC DNA]</scope>
    <source>
        <strain evidence="9">Co18 / CGMCC 3.14243</strain>
        <tissue evidence="8">Fruit-body</tissue>
    </source>
</reference>
<dbReference type="SUPFAM" id="SSF51197">
    <property type="entry name" value="Clavaminate synthase-like"/>
    <property type="match status" value="1"/>
</dbReference>
<proteinExistence type="inferred from homology"/>
<keyword evidence="2 5" id="KW-0479">Metal-binding</keyword>
<dbReference type="InterPro" id="IPR026992">
    <property type="entry name" value="DIOX_N"/>
</dbReference>
<dbReference type="InterPro" id="IPR027443">
    <property type="entry name" value="IPNS-like_sf"/>
</dbReference>
<dbReference type="PROSITE" id="PS51471">
    <property type="entry name" value="FE2OG_OXY"/>
    <property type="match status" value="1"/>
</dbReference>
<dbReference type="InterPro" id="IPR005123">
    <property type="entry name" value="Oxoglu/Fe-dep_dioxygenase_dom"/>
</dbReference>
<sequence length="477" mass="53193">MANRPADGESDFDSIPIVDLAAWRSSDPDDRQRLASRVYDVCTQVGFFYIKNHGISENLIERAHEAARRFFSLPEEVKMQCFMGDSKKFHGFSPVFAELSTGTDLDDPAEQAEQASFSEAFDIGYEIAGDATKKPEDPLPPDTFSLYGDNQWPREQDCPGFRKVFLEYYVEVLELCRDLMRIFAQALGLRGDFFDGKMDHPGAMARMLHYPPQPVEGEVMAGLAAHTDYECVTVLSQGHVPALQVLNRSGQWLQAYPIPGTLVVNIGDCLAMWTNNRFKSTIHRVSNLTGQERYAVPFFFGVDYDTTISVLENCITEDSPAGMAPIKAGEHIRQKLSRSYVGYGATPPDPDKARRLRAAGSLAIIAFFVEISVDGDRVSNFLTAALSRVKEVSRPGQSAFTGPLNHADLQYHLSQSDVYQYSGSLTTPPCSENVVVGVVARPLYFHPREYRALKDTIKFNSRYTDRPGRPNLLSGKI</sequence>
<evidence type="ECO:0000256" key="3">
    <source>
        <dbReference type="ARBA" id="ARBA00023002"/>
    </source>
</evidence>
<dbReference type="InterPro" id="IPR044861">
    <property type="entry name" value="IPNS-like_FE2OG_OXY"/>
</dbReference>
<dbReference type="Gene3D" id="3.10.200.10">
    <property type="entry name" value="Alpha carbonic anhydrase"/>
    <property type="match status" value="1"/>
</dbReference>
<evidence type="ECO:0000259" key="6">
    <source>
        <dbReference type="PROSITE" id="PS51144"/>
    </source>
</evidence>
<dbReference type="SUPFAM" id="SSF51069">
    <property type="entry name" value="Carbonic anhydrase"/>
    <property type="match status" value="1"/>
</dbReference>
<evidence type="ECO:0000313" key="9">
    <source>
        <dbReference type="Proteomes" id="UP000019374"/>
    </source>
</evidence>
<dbReference type="GO" id="GO:0046872">
    <property type="term" value="F:metal ion binding"/>
    <property type="evidence" value="ECO:0007669"/>
    <property type="project" value="UniProtKB-KW"/>
</dbReference>
<dbReference type="PRINTS" id="PR00682">
    <property type="entry name" value="IPNSYNTHASE"/>
</dbReference>
<dbReference type="EMBL" id="KE652689">
    <property type="protein sequence ID" value="EQL00803.1"/>
    <property type="molecule type" value="Genomic_DNA"/>
</dbReference>
<dbReference type="HOGENOM" id="CLU_010119_6_3_1"/>
<dbReference type="Proteomes" id="UP000019374">
    <property type="component" value="Unassembled WGS sequence"/>
</dbReference>
<keyword evidence="3 5" id="KW-0560">Oxidoreductase</keyword>
<feature type="domain" description="Fe2OG dioxygenase" evidence="7">
    <location>
        <begin position="201"/>
        <end position="302"/>
    </location>
</feature>
<evidence type="ECO:0000256" key="2">
    <source>
        <dbReference type="ARBA" id="ARBA00022723"/>
    </source>
</evidence>
<dbReference type="Gene3D" id="2.60.120.330">
    <property type="entry name" value="B-lactam Antibiotic, Isopenicillin N Synthase, Chain"/>
    <property type="match status" value="1"/>
</dbReference>
<dbReference type="InterPro" id="IPR001148">
    <property type="entry name" value="CA_dom"/>
</dbReference>
<evidence type="ECO:0000313" key="8">
    <source>
        <dbReference type="EMBL" id="EQL00803.1"/>
    </source>
</evidence>
<dbReference type="GO" id="GO:0016491">
    <property type="term" value="F:oxidoreductase activity"/>
    <property type="evidence" value="ECO:0007669"/>
    <property type="project" value="UniProtKB-KW"/>
</dbReference>
<organism evidence="8 9">
    <name type="scientific">Ophiocordyceps sinensis (strain Co18 / CGMCC 3.14243)</name>
    <name type="common">Yarsagumba caterpillar fungus</name>
    <name type="synonym">Hirsutella sinensis</name>
    <dbReference type="NCBI Taxonomy" id="911162"/>
    <lineage>
        <taxon>Eukaryota</taxon>
        <taxon>Fungi</taxon>
        <taxon>Dikarya</taxon>
        <taxon>Ascomycota</taxon>
        <taxon>Pezizomycotina</taxon>
        <taxon>Sordariomycetes</taxon>
        <taxon>Hypocreomycetidae</taxon>
        <taxon>Hypocreales</taxon>
        <taxon>Ophiocordycipitaceae</taxon>
        <taxon>Ophiocordyceps</taxon>
    </lineage>
</organism>
<feature type="domain" description="Alpha-carbonic anhydrase" evidence="6">
    <location>
        <begin position="1"/>
        <end position="477"/>
    </location>
</feature>
<protein>
    <submittedName>
        <fullName evidence="8">1-aminocyclopropane-1-carboxylate oxidase</fullName>
    </submittedName>
</protein>
<dbReference type="PANTHER" id="PTHR10209">
    <property type="entry name" value="OXIDOREDUCTASE, 2OG-FE II OXYGENASE FAMILY PROTEIN"/>
    <property type="match status" value="1"/>
</dbReference>
<dbReference type="Pfam" id="PF00194">
    <property type="entry name" value="Carb_anhydrase"/>
    <property type="match status" value="1"/>
</dbReference>
<name>T5AG57_OPHSC</name>
<dbReference type="OrthoDB" id="627829at2759"/>